<dbReference type="SUPFAM" id="SSF55729">
    <property type="entry name" value="Acyl-CoA N-acyltransferases (Nat)"/>
    <property type="match status" value="1"/>
</dbReference>
<keyword evidence="2" id="KW-1185">Reference proteome</keyword>
<evidence type="ECO:0000313" key="2">
    <source>
        <dbReference type="Proteomes" id="UP000027931"/>
    </source>
</evidence>
<dbReference type="Gene3D" id="3.40.630.30">
    <property type="match status" value="1"/>
</dbReference>
<dbReference type="STRING" id="1157490.EL26_07075"/>
<name>A0A074LS43_9BACL</name>
<dbReference type="RefSeq" id="WP_052036083.1">
    <property type="nucleotide sequence ID" value="NZ_JMIR01000007.1"/>
</dbReference>
<protein>
    <recommendedName>
        <fullName evidence="3">N-acetyltransferase domain-containing protein</fullName>
    </recommendedName>
</protein>
<evidence type="ECO:0000313" key="1">
    <source>
        <dbReference type="EMBL" id="KEO83944.1"/>
    </source>
</evidence>
<dbReference type="OrthoDB" id="9797826at2"/>
<proteinExistence type="predicted"/>
<sequence length="124" mass="13888">MIRQARPEDRAALQRLYEVANPGAPVHVIASRIEEILESPHHFLLLHETEGRVDGTLFVTLCLDPMFGTLPFAVAENVALDAGESGEEVRLKLFAEAENIAREHRSTKLMLFAKEVKVLRNDLS</sequence>
<dbReference type="InterPro" id="IPR016181">
    <property type="entry name" value="Acyl_CoA_acyltransferase"/>
</dbReference>
<dbReference type="eggNOG" id="COG0456">
    <property type="taxonomic scope" value="Bacteria"/>
</dbReference>
<gene>
    <name evidence="1" type="ORF">EL26_07075</name>
</gene>
<reference evidence="1 2" key="1">
    <citation type="journal article" date="2013" name="Int. J. Syst. Evol. Microbiol.">
        <title>Tumebacillus flagellatus sp. nov., an alpha-amylase/pullulanase-producing bacterium isolated from cassava wastewater.</title>
        <authorList>
            <person name="Wang Q."/>
            <person name="Xie N."/>
            <person name="Qin Y."/>
            <person name="Shen N."/>
            <person name="Zhu J."/>
            <person name="Mi H."/>
            <person name="Huang R."/>
        </authorList>
    </citation>
    <scope>NUCLEOTIDE SEQUENCE [LARGE SCALE GENOMIC DNA]</scope>
    <source>
        <strain evidence="1 2">GST4</strain>
    </source>
</reference>
<comment type="caution">
    <text evidence="1">The sequence shown here is derived from an EMBL/GenBank/DDBJ whole genome shotgun (WGS) entry which is preliminary data.</text>
</comment>
<dbReference type="Proteomes" id="UP000027931">
    <property type="component" value="Unassembled WGS sequence"/>
</dbReference>
<organism evidence="1 2">
    <name type="scientific">Tumebacillus flagellatus</name>
    <dbReference type="NCBI Taxonomy" id="1157490"/>
    <lineage>
        <taxon>Bacteria</taxon>
        <taxon>Bacillati</taxon>
        <taxon>Bacillota</taxon>
        <taxon>Bacilli</taxon>
        <taxon>Bacillales</taxon>
        <taxon>Alicyclobacillaceae</taxon>
        <taxon>Tumebacillus</taxon>
    </lineage>
</organism>
<evidence type="ECO:0008006" key="3">
    <source>
        <dbReference type="Google" id="ProtNLM"/>
    </source>
</evidence>
<dbReference type="EMBL" id="JMIR01000007">
    <property type="protein sequence ID" value="KEO83944.1"/>
    <property type="molecule type" value="Genomic_DNA"/>
</dbReference>
<accession>A0A074LS43</accession>
<dbReference type="AlphaFoldDB" id="A0A074LS43"/>